<dbReference type="GO" id="GO:0004713">
    <property type="term" value="F:protein tyrosine kinase activity"/>
    <property type="evidence" value="ECO:0007669"/>
    <property type="project" value="TreeGrafter"/>
</dbReference>
<dbReference type="OrthoDB" id="6148968at2"/>
<dbReference type="PANTHER" id="PTHR32309:SF13">
    <property type="entry name" value="FERRIC ENTEROBACTIN TRANSPORT PROTEIN FEPE"/>
    <property type="match status" value="1"/>
</dbReference>
<dbReference type="AlphaFoldDB" id="A0A239F5V9"/>
<sequence>MTDCTTALPDAPAAKPSRNFWIFRMPLRELSAARIFRGGRLNDAGRLPRYIFIFLLGAAVIWAPIVGYLSTAPLRFTSTMSLILPGSGASASVNLDRIGQASSFANSPFASSSVSPTETYKRLLAADRILAAAAGKVGMARQDFGMPRVNLVDQTSLIHVEVTGNSPEDSQARGDALLEAFFSEIDALRSDELTVREDGGRGALEEYRSSVSATREEISRLQRETGLINASQYEDLVRDTDALRGRIAEVSSELSERTQATEALRATLGIDPRAAAATLKLHADSEFNTVIQEMSQHAASLAEAEGRYGPSHPALKAARESHDATRMRALDKAVEITGLSVTEVARLDMSPVGGRAELLGRLVEYDSERSGQAAELAALQQQLVEAEARVIDLIEPAARLEDLQRDFSVAEAVFASTAARSKTSKVDLFASYPLVQVLENPSLPTDPTSPKRVLAVAAGIAATMMLLFGLILGWVRARLISRLLADGKATAPAAAQAAA</sequence>
<evidence type="ECO:0000256" key="1">
    <source>
        <dbReference type="SAM" id="Phobius"/>
    </source>
</evidence>
<proteinExistence type="predicted"/>
<evidence type="ECO:0000313" key="3">
    <source>
        <dbReference type="Proteomes" id="UP000198426"/>
    </source>
</evidence>
<keyword evidence="1" id="KW-1133">Transmembrane helix</keyword>
<feature type="transmembrane region" description="Helical" evidence="1">
    <location>
        <begin position="453"/>
        <end position="475"/>
    </location>
</feature>
<evidence type="ECO:0000313" key="2">
    <source>
        <dbReference type="EMBL" id="SNS51878.1"/>
    </source>
</evidence>
<accession>A0A239F5V9</accession>
<gene>
    <name evidence="2" type="ORF">SAMN05421757_102498</name>
</gene>
<reference evidence="2 3" key="1">
    <citation type="submission" date="2017-06" db="EMBL/GenBank/DDBJ databases">
        <authorList>
            <person name="Kim H.J."/>
            <person name="Triplett B.A."/>
        </authorList>
    </citation>
    <scope>NUCLEOTIDE SEQUENCE [LARGE SCALE GENOMIC DNA]</scope>
    <source>
        <strain evidence="2 3">DSM 29339</strain>
    </source>
</reference>
<name>A0A239F5V9_9RHOB</name>
<keyword evidence="3" id="KW-1185">Reference proteome</keyword>
<dbReference type="RefSeq" id="WP_089232227.1">
    <property type="nucleotide sequence ID" value="NZ_FZOY01000002.1"/>
</dbReference>
<organism evidence="2 3">
    <name type="scientific">Tropicimonas sediminicola</name>
    <dbReference type="NCBI Taxonomy" id="1031541"/>
    <lineage>
        <taxon>Bacteria</taxon>
        <taxon>Pseudomonadati</taxon>
        <taxon>Pseudomonadota</taxon>
        <taxon>Alphaproteobacteria</taxon>
        <taxon>Rhodobacterales</taxon>
        <taxon>Roseobacteraceae</taxon>
        <taxon>Tropicimonas</taxon>
    </lineage>
</organism>
<dbReference type="PANTHER" id="PTHR32309">
    <property type="entry name" value="TYROSINE-PROTEIN KINASE"/>
    <property type="match status" value="1"/>
</dbReference>
<dbReference type="GO" id="GO:0005886">
    <property type="term" value="C:plasma membrane"/>
    <property type="evidence" value="ECO:0007669"/>
    <property type="project" value="TreeGrafter"/>
</dbReference>
<protein>
    <submittedName>
        <fullName evidence="2">Uncharacterized protein involved in exopolysaccharide biosynthesis</fullName>
    </submittedName>
</protein>
<dbReference type="InterPro" id="IPR050445">
    <property type="entry name" value="Bact_polysacc_biosynth/exp"/>
</dbReference>
<dbReference type="Proteomes" id="UP000198426">
    <property type="component" value="Unassembled WGS sequence"/>
</dbReference>
<keyword evidence="1" id="KW-0812">Transmembrane</keyword>
<dbReference type="EMBL" id="FZOY01000002">
    <property type="protein sequence ID" value="SNS51878.1"/>
    <property type="molecule type" value="Genomic_DNA"/>
</dbReference>
<keyword evidence="1" id="KW-0472">Membrane</keyword>
<feature type="transmembrane region" description="Helical" evidence="1">
    <location>
        <begin position="50"/>
        <end position="70"/>
    </location>
</feature>